<name>Q6BQ40_DEBHA</name>
<dbReference type="PROSITE" id="PS00463">
    <property type="entry name" value="ZN2_CY6_FUNGAL_1"/>
    <property type="match status" value="1"/>
</dbReference>
<dbReference type="KEGG" id="dha:DEHA2E08580g"/>
<feature type="domain" description="Zn(2)-C6 fungal-type" evidence="1">
    <location>
        <begin position="51"/>
        <end position="81"/>
    </location>
</feature>
<evidence type="ECO:0000259" key="1">
    <source>
        <dbReference type="PROSITE" id="PS50048"/>
    </source>
</evidence>
<dbReference type="InterPro" id="IPR036864">
    <property type="entry name" value="Zn2-C6_fun-type_DNA-bd_sf"/>
</dbReference>
<sequence>MTERVLKSNLDSSISPYNRYGGVNRTKVAKNAPKNLKKNGTLRGKKRSKNGCLSCKKLRIKCDESKPRCEYCVHTSRECVYPVEEVARIEDGSKDTIDINGTINTKDTRLETVQTKWQMVEEEQDPAKTFGGLTCELMLNSSTKLLNISTFELRLLNFFNAYCIPLISFGVNMRADRTWRTQVPKLFLQSDLVRQSIFSFSSINLWPLCDFEKLIDVDTDHAVRRDMERMGNVVNYKLLTESLSLEKPEQDPSNNLFLKTSKYFMNTLKHTGNIIDRTTTDVEPEIDEITASELSVSGILIFSFLGIHPHRLVPLVSFDHEIETDFLSIVRGVRNAIKVSYKALATSDYFGILPLINSSIESNPITRSLRSQLSEYYDDQVKTSITSDNFATLQNSIASLELHMSKTIFLNYPVPLFAWILLIPDDLHELIRAKHFFALRMLYVFACLCCVTKFQLYDSKNIWNDYIFWFKDYNFQCFNGTWNSEFDEKLYRVIFERKFRIPNNSFHLLGKFDPNSFFE</sequence>
<evidence type="ECO:0000313" key="2">
    <source>
        <dbReference type="EMBL" id="CAG87916.2"/>
    </source>
</evidence>
<keyword evidence="3" id="KW-1185">Reference proteome</keyword>
<dbReference type="PANTHER" id="PTHR47784:SF5">
    <property type="entry name" value="STEROL UPTAKE CONTROL PROTEIN 2"/>
    <property type="match status" value="1"/>
</dbReference>
<dbReference type="InterPro" id="IPR001138">
    <property type="entry name" value="Zn2Cys6_DnaBD"/>
</dbReference>
<dbReference type="OMA" id="NDEFNIW"/>
<proteinExistence type="predicted"/>
<gene>
    <name evidence="2" type="ordered locus">DEHA2E08580g</name>
</gene>
<dbReference type="InterPro" id="IPR053157">
    <property type="entry name" value="Sterol_Uptake_Regulator"/>
</dbReference>
<dbReference type="EMBL" id="CR382137">
    <property type="protein sequence ID" value="CAG87916.2"/>
    <property type="molecule type" value="Genomic_DNA"/>
</dbReference>
<dbReference type="Gene3D" id="4.10.240.10">
    <property type="entry name" value="Zn(2)-C6 fungal-type DNA-binding domain"/>
    <property type="match status" value="1"/>
</dbReference>
<dbReference type="RefSeq" id="XP_459680.2">
    <property type="nucleotide sequence ID" value="XM_459680.1"/>
</dbReference>
<dbReference type="SUPFAM" id="SSF57701">
    <property type="entry name" value="Zn2/Cys6 DNA-binding domain"/>
    <property type="match status" value="1"/>
</dbReference>
<dbReference type="PROSITE" id="PS50048">
    <property type="entry name" value="ZN2_CY6_FUNGAL_2"/>
    <property type="match status" value="1"/>
</dbReference>
<dbReference type="OrthoDB" id="3546279at2759"/>
<dbReference type="Pfam" id="PF00172">
    <property type="entry name" value="Zn_clus"/>
    <property type="match status" value="1"/>
</dbReference>
<reference evidence="2 3" key="1">
    <citation type="journal article" date="2004" name="Nature">
        <title>Genome evolution in yeasts.</title>
        <authorList>
            <consortium name="Genolevures"/>
            <person name="Dujon B."/>
            <person name="Sherman D."/>
            <person name="Fischer G."/>
            <person name="Durrens P."/>
            <person name="Casaregola S."/>
            <person name="Lafontaine I."/>
            <person name="de Montigny J."/>
            <person name="Marck C."/>
            <person name="Neuveglise C."/>
            <person name="Talla E."/>
            <person name="Goffard N."/>
            <person name="Frangeul L."/>
            <person name="Aigle M."/>
            <person name="Anthouard V."/>
            <person name="Babour A."/>
            <person name="Barbe V."/>
            <person name="Barnay S."/>
            <person name="Blanchin S."/>
            <person name="Beckerich J.M."/>
            <person name="Beyne E."/>
            <person name="Bleykasten C."/>
            <person name="Boisrame A."/>
            <person name="Boyer J."/>
            <person name="Cattolico L."/>
            <person name="Confanioleri F."/>
            <person name="de Daruvar A."/>
            <person name="Despons L."/>
            <person name="Fabre E."/>
            <person name="Fairhead C."/>
            <person name="Ferry-Dumazet H."/>
            <person name="Groppi A."/>
            <person name="Hantraye F."/>
            <person name="Hennequin C."/>
            <person name="Jauniaux N."/>
            <person name="Joyet P."/>
            <person name="Kachouri R."/>
            <person name="Kerrest A."/>
            <person name="Koszul R."/>
            <person name="Lemaire M."/>
            <person name="Lesur I."/>
            <person name="Ma L."/>
            <person name="Muller H."/>
            <person name="Nicaud J.M."/>
            <person name="Nikolski M."/>
            <person name="Oztas S."/>
            <person name="Ozier-Kalogeropoulos O."/>
            <person name="Pellenz S."/>
            <person name="Potier S."/>
            <person name="Richard G.F."/>
            <person name="Straub M.L."/>
            <person name="Suleau A."/>
            <person name="Swennene D."/>
            <person name="Tekaia F."/>
            <person name="Wesolowski-Louvel M."/>
            <person name="Westhof E."/>
            <person name="Wirth B."/>
            <person name="Zeniou-Meyer M."/>
            <person name="Zivanovic I."/>
            <person name="Bolotin-Fukuhara M."/>
            <person name="Thierry A."/>
            <person name="Bouchier C."/>
            <person name="Caudron B."/>
            <person name="Scarpelli C."/>
            <person name="Gaillardin C."/>
            <person name="Weissenbach J."/>
            <person name="Wincker P."/>
            <person name="Souciet J.L."/>
        </authorList>
    </citation>
    <scope>NUCLEOTIDE SEQUENCE [LARGE SCALE GENOMIC DNA]</scope>
    <source>
        <strain evidence="3">ATCC 36239 / CBS 767 / BCRC 21394 / JCM 1990 / NBRC 0083 / IGC 2968</strain>
    </source>
</reference>
<protein>
    <submittedName>
        <fullName evidence="2">DEHA2E08580p</fullName>
    </submittedName>
</protein>
<dbReference type="VEuPathDB" id="FungiDB:DEHA2E08580g"/>
<dbReference type="eggNOG" id="ENOG502QW5G">
    <property type="taxonomic scope" value="Eukaryota"/>
</dbReference>
<dbReference type="GO" id="GO:0001228">
    <property type="term" value="F:DNA-binding transcription activator activity, RNA polymerase II-specific"/>
    <property type="evidence" value="ECO:0007669"/>
    <property type="project" value="TreeGrafter"/>
</dbReference>
<dbReference type="InParanoid" id="Q6BQ40"/>
<evidence type="ECO:0000313" key="3">
    <source>
        <dbReference type="Proteomes" id="UP000000599"/>
    </source>
</evidence>
<dbReference type="Proteomes" id="UP000000599">
    <property type="component" value="Chromosome E"/>
</dbReference>
<dbReference type="AlphaFoldDB" id="Q6BQ40"/>
<dbReference type="GeneID" id="2902056"/>
<accession>Q6BQ40</accession>
<organism evidence="2 3">
    <name type="scientific">Debaryomyces hansenii (strain ATCC 36239 / CBS 767 / BCRC 21394 / JCM 1990 / NBRC 0083 / IGC 2968)</name>
    <name type="common">Yeast</name>
    <name type="synonym">Torulaspora hansenii</name>
    <dbReference type="NCBI Taxonomy" id="284592"/>
    <lineage>
        <taxon>Eukaryota</taxon>
        <taxon>Fungi</taxon>
        <taxon>Dikarya</taxon>
        <taxon>Ascomycota</taxon>
        <taxon>Saccharomycotina</taxon>
        <taxon>Pichiomycetes</taxon>
        <taxon>Debaryomycetaceae</taxon>
        <taxon>Debaryomyces</taxon>
    </lineage>
</organism>
<dbReference type="HOGENOM" id="CLU_034207_0_0_1"/>
<dbReference type="STRING" id="284592.Q6BQ40"/>
<dbReference type="CDD" id="cd00067">
    <property type="entry name" value="GAL4"/>
    <property type="match status" value="1"/>
</dbReference>
<dbReference type="GO" id="GO:0008270">
    <property type="term" value="F:zinc ion binding"/>
    <property type="evidence" value="ECO:0007669"/>
    <property type="project" value="InterPro"/>
</dbReference>
<dbReference type="SMART" id="SM00066">
    <property type="entry name" value="GAL4"/>
    <property type="match status" value="1"/>
</dbReference>
<dbReference type="PANTHER" id="PTHR47784">
    <property type="entry name" value="STEROL UPTAKE CONTROL PROTEIN 2"/>
    <property type="match status" value="1"/>
</dbReference>